<keyword evidence="3 5" id="KW-1133">Transmembrane helix</keyword>
<dbReference type="PANTHER" id="PTHR23542:SF1">
    <property type="entry name" value="MAJOR FACILITATOR SUPERFAMILY (MFS) PROFILE DOMAIN-CONTAINING PROTEIN"/>
    <property type="match status" value="1"/>
</dbReference>
<keyword evidence="8" id="KW-1185">Reference proteome</keyword>
<dbReference type="InterPro" id="IPR036259">
    <property type="entry name" value="MFS_trans_sf"/>
</dbReference>
<evidence type="ECO:0000313" key="7">
    <source>
        <dbReference type="EMBL" id="PSK96491.1"/>
    </source>
</evidence>
<accession>A0A2P8DH10</accession>
<evidence type="ECO:0000313" key="8">
    <source>
        <dbReference type="Proteomes" id="UP000240542"/>
    </source>
</evidence>
<dbReference type="SUPFAM" id="SSF103473">
    <property type="entry name" value="MFS general substrate transporter"/>
    <property type="match status" value="1"/>
</dbReference>
<keyword evidence="2 5" id="KW-0812">Transmembrane</keyword>
<gene>
    <name evidence="7" type="ORF">CLV63_11186</name>
</gene>
<evidence type="ECO:0000256" key="3">
    <source>
        <dbReference type="ARBA" id="ARBA00022989"/>
    </source>
</evidence>
<dbReference type="RefSeq" id="WP_106583879.1">
    <property type="nucleotide sequence ID" value="NZ_PYGA01000011.1"/>
</dbReference>
<proteinExistence type="predicted"/>
<feature type="transmembrane region" description="Helical" evidence="5">
    <location>
        <begin position="182"/>
        <end position="201"/>
    </location>
</feature>
<feature type="transmembrane region" description="Helical" evidence="5">
    <location>
        <begin position="158"/>
        <end position="176"/>
    </location>
</feature>
<dbReference type="InterPro" id="IPR011701">
    <property type="entry name" value="MFS"/>
</dbReference>
<dbReference type="EMBL" id="PYGA01000011">
    <property type="protein sequence ID" value="PSK96491.1"/>
    <property type="molecule type" value="Genomic_DNA"/>
</dbReference>
<evidence type="ECO:0000256" key="1">
    <source>
        <dbReference type="ARBA" id="ARBA00004651"/>
    </source>
</evidence>
<reference evidence="7 8" key="1">
    <citation type="submission" date="2018-03" db="EMBL/GenBank/DDBJ databases">
        <title>Genomic Encyclopedia of Archaeal and Bacterial Type Strains, Phase II (KMG-II): from individual species to whole genera.</title>
        <authorList>
            <person name="Goeker M."/>
        </authorList>
    </citation>
    <scope>NUCLEOTIDE SEQUENCE [LARGE SCALE GENOMIC DNA]</scope>
    <source>
        <strain evidence="7 8">DSM 45312</strain>
    </source>
</reference>
<dbReference type="GO" id="GO:0005886">
    <property type="term" value="C:plasma membrane"/>
    <property type="evidence" value="ECO:0007669"/>
    <property type="project" value="UniProtKB-SubCell"/>
</dbReference>
<feature type="transmembrane region" description="Helical" evidence="5">
    <location>
        <begin position="107"/>
        <end position="126"/>
    </location>
</feature>
<dbReference type="GO" id="GO:0022857">
    <property type="term" value="F:transmembrane transporter activity"/>
    <property type="evidence" value="ECO:0007669"/>
    <property type="project" value="InterPro"/>
</dbReference>
<feature type="transmembrane region" description="Helical" evidence="5">
    <location>
        <begin position="222"/>
        <end position="239"/>
    </location>
</feature>
<feature type="transmembrane region" description="Helical" evidence="5">
    <location>
        <begin position="312"/>
        <end position="334"/>
    </location>
</feature>
<feature type="transmembrane region" description="Helical" evidence="5">
    <location>
        <begin position="259"/>
        <end position="277"/>
    </location>
</feature>
<evidence type="ECO:0000259" key="6">
    <source>
        <dbReference type="PROSITE" id="PS50850"/>
    </source>
</evidence>
<dbReference type="Gene3D" id="1.20.1250.20">
    <property type="entry name" value="MFS general substrate transporter like domains"/>
    <property type="match status" value="1"/>
</dbReference>
<sequence length="417" mass="41749">MSPLATLRRMHAIAGAPLLIASFLARLPVSMALIGTLTLVTVETGSVAMGGLVSGAFALGETIGGPVIARFADRRGQRPVVLLCSLLDAALIGALVVAVFADIPAPGLIALAALGGLLMPQIGPLARSRWIAIATRRAAGEAPGERERSVSAAMSVDGVLDESGFVIGPALVGVLAVAVNPAASVVGAAVLMGVFGALFAVHPTALPGAPSAPGGAHRLTRLPLLVLTLPMFCQGLFFGGTSTGVTAFSQEIGHADLSGLMYAVMGVSSAVAGLLMASVPPRVTLTTRLRLAALTLSACSLLLLAAPGPGTLVAAMLLLGCGIGPHVVTLFSLCERAAPAPRLAQAMTIMLSSLILGQSLGSAVAGRLAEDVGHQGAFALTAGAATAALLAAVAAVRTRWYTSPAGRDHEAHAPARP</sequence>
<dbReference type="InterPro" id="IPR020846">
    <property type="entry name" value="MFS_dom"/>
</dbReference>
<keyword evidence="4 5" id="KW-0472">Membrane</keyword>
<feature type="transmembrane region" description="Helical" evidence="5">
    <location>
        <begin position="377"/>
        <end position="396"/>
    </location>
</feature>
<feature type="domain" description="Major facilitator superfamily (MFS) profile" evidence="6">
    <location>
        <begin position="223"/>
        <end position="417"/>
    </location>
</feature>
<dbReference type="AlphaFoldDB" id="A0A2P8DH10"/>
<protein>
    <submittedName>
        <fullName evidence="7">Putative MFS family arabinose efflux permease</fullName>
    </submittedName>
</protein>
<feature type="transmembrane region" description="Helical" evidence="5">
    <location>
        <begin position="346"/>
        <end position="365"/>
    </location>
</feature>
<evidence type="ECO:0000256" key="5">
    <source>
        <dbReference type="SAM" id="Phobius"/>
    </source>
</evidence>
<dbReference type="PROSITE" id="PS50850">
    <property type="entry name" value="MFS"/>
    <property type="match status" value="1"/>
</dbReference>
<feature type="transmembrane region" description="Helical" evidence="5">
    <location>
        <begin position="289"/>
        <end position="306"/>
    </location>
</feature>
<organism evidence="7 8">
    <name type="scientific">Murinocardiopsis flavida</name>
    <dbReference type="NCBI Taxonomy" id="645275"/>
    <lineage>
        <taxon>Bacteria</taxon>
        <taxon>Bacillati</taxon>
        <taxon>Actinomycetota</taxon>
        <taxon>Actinomycetes</taxon>
        <taxon>Streptosporangiales</taxon>
        <taxon>Nocardiopsidaceae</taxon>
        <taxon>Murinocardiopsis</taxon>
    </lineage>
</organism>
<feature type="transmembrane region" description="Helical" evidence="5">
    <location>
        <begin position="80"/>
        <end position="101"/>
    </location>
</feature>
<dbReference type="PANTHER" id="PTHR23542">
    <property type="match status" value="1"/>
</dbReference>
<dbReference type="OrthoDB" id="9180256at2"/>
<feature type="transmembrane region" description="Helical" evidence="5">
    <location>
        <begin position="48"/>
        <end position="68"/>
    </location>
</feature>
<evidence type="ECO:0000256" key="2">
    <source>
        <dbReference type="ARBA" id="ARBA00022692"/>
    </source>
</evidence>
<comment type="caution">
    <text evidence="7">The sequence shown here is derived from an EMBL/GenBank/DDBJ whole genome shotgun (WGS) entry which is preliminary data.</text>
</comment>
<comment type="subcellular location">
    <subcellularLocation>
        <location evidence="1">Cell membrane</location>
        <topology evidence="1">Multi-pass membrane protein</topology>
    </subcellularLocation>
</comment>
<dbReference type="Pfam" id="PF07690">
    <property type="entry name" value="MFS_1"/>
    <property type="match status" value="1"/>
</dbReference>
<name>A0A2P8DH10_9ACTN</name>
<evidence type="ECO:0000256" key="4">
    <source>
        <dbReference type="ARBA" id="ARBA00023136"/>
    </source>
</evidence>
<dbReference type="Proteomes" id="UP000240542">
    <property type="component" value="Unassembled WGS sequence"/>
</dbReference>